<dbReference type="RefSeq" id="WP_128744948.1">
    <property type="nucleotide sequence ID" value="NZ_CP035281.1"/>
</dbReference>
<dbReference type="OrthoDB" id="3078241at2"/>
<name>A0A410PTU8_9FIRM</name>
<keyword evidence="3" id="KW-1185">Reference proteome</keyword>
<evidence type="ECO:0000256" key="1">
    <source>
        <dbReference type="SAM" id="MobiDB-lite"/>
    </source>
</evidence>
<dbReference type="Proteomes" id="UP000287601">
    <property type="component" value="Chromosome"/>
</dbReference>
<feature type="region of interest" description="Disordered" evidence="1">
    <location>
        <begin position="1"/>
        <end position="32"/>
    </location>
</feature>
<dbReference type="KEGG" id="amij:EQM06_03095"/>
<sequence length="181" mass="19841">MGQRGPKPGSGGRPKKPIADKIADGNPGKRPLTVIDFKDSAADLEGQPMPKPSEFLSAKQKDGSTLCAAKIYENVWRWLSDRGCAAIISPQLIERFAMASARWIQCESLTSELGFLAKHPTTGAAIQSPYVAIANTYMTQANRLWSEIYQIVRENCTGEYNGANPQDDVMERLLRARKGNG</sequence>
<reference evidence="2 3" key="1">
    <citation type="submission" date="2019-01" db="EMBL/GenBank/DDBJ databases">
        <title>Draft genomes of a novel of Aminipila strains.</title>
        <authorList>
            <person name="Ma S."/>
        </authorList>
    </citation>
    <scope>NUCLEOTIDE SEQUENCE [LARGE SCALE GENOMIC DNA]</scope>
    <source>
        <strain evidence="3">JN-39</strain>
    </source>
</reference>
<proteinExistence type="predicted"/>
<protein>
    <submittedName>
        <fullName evidence="2">Terminase</fullName>
    </submittedName>
</protein>
<dbReference type="Pfam" id="PF05119">
    <property type="entry name" value="Terminase_4"/>
    <property type="match status" value="1"/>
</dbReference>
<dbReference type="AlphaFoldDB" id="A0A410PTU8"/>
<dbReference type="EMBL" id="CP035281">
    <property type="protein sequence ID" value="QAT42298.1"/>
    <property type="molecule type" value="Genomic_DNA"/>
</dbReference>
<evidence type="ECO:0000313" key="2">
    <source>
        <dbReference type="EMBL" id="QAT42298.1"/>
    </source>
</evidence>
<gene>
    <name evidence="2" type="ORF">EQM06_03095</name>
</gene>
<accession>A0A410PTU8</accession>
<evidence type="ECO:0000313" key="3">
    <source>
        <dbReference type="Proteomes" id="UP000287601"/>
    </source>
</evidence>
<dbReference type="InterPro" id="IPR006448">
    <property type="entry name" value="Phage_term_ssu_P27"/>
</dbReference>
<organism evidence="2 3">
    <name type="scientific">Aminipila luticellarii</name>
    <dbReference type="NCBI Taxonomy" id="2507160"/>
    <lineage>
        <taxon>Bacteria</taxon>
        <taxon>Bacillati</taxon>
        <taxon>Bacillota</taxon>
        <taxon>Clostridia</taxon>
        <taxon>Peptostreptococcales</taxon>
        <taxon>Anaerovoracaceae</taxon>
        <taxon>Aminipila</taxon>
    </lineage>
</organism>